<reference evidence="3" key="1">
    <citation type="submission" date="2023-07" db="EMBL/GenBank/DDBJ databases">
        <authorList>
            <person name="Yue Y."/>
        </authorList>
    </citation>
    <scope>NUCLEOTIDE SEQUENCE [LARGE SCALE GENOMIC DNA]</scope>
    <source>
        <strain evidence="3">D23</strain>
    </source>
</reference>
<dbReference type="Pfam" id="PF24346">
    <property type="entry name" value="DUF7507"/>
    <property type="match status" value="1"/>
</dbReference>
<feature type="non-terminal residue" evidence="2">
    <location>
        <position position="1"/>
    </location>
</feature>
<dbReference type="RefSeq" id="WP_224532002.1">
    <property type="nucleotide sequence ID" value="NZ_JAIUJR010000051.1"/>
</dbReference>
<feature type="domain" description="DUF7507" evidence="1">
    <location>
        <begin position="4"/>
        <end position="99"/>
    </location>
</feature>
<dbReference type="Gene3D" id="2.60.40.10">
    <property type="entry name" value="Immunoglobulins"/>
    <property type="match status" value="1"/>
</dbReference>
<name>A0ABS7XWX2_9FLAO</name>
<keyword evidence="3" id="KW-1185">Reference proteome</keyword>
<dbReference type="InterPro" id="IPR013783">
    <property type="entry name" value="Ig-like_fold"/>
</dbReference>
<dbReference type="InterPro" id="IPR055354">
    <property type="entry name" value="DUF7507"/>
</dbReference>
<dbReference type="NCBIfam" id="TIGR01451">
    <property type="entry name" value="B_ant_repeat"/>
    <property type="match status" value="1"/>
</dbReference>
<feature type="non-terminal residue" evidence="2">
    <location>
        <position position="100"/>
    </location>
</feature>
<dbReference type="InterPro" id="IPR047589">
    <property type="entry name" value="DUF11_rpt"/>
</dbReference>
<dbReference type="Proteomes" id="UP001198901">
    <property type="component" value="Unassembled WGS sequence"/>
</dbReference>
<gene>
    <name evidence="2" type="ORF">LBU54_15335</name>
</gene>
<evidence type="ECO:0000313" key="3">
    <source>
        <dbReference type="Proteomes" id="UP001198901"/>
    </source>
</evidence>
<organism evidence="2 3">
    <name type="scientific">Winogradskyella alexanderae</name>
    <dbReference type="NCBI Taxonomy" id="2877123"/>
    <lineage>
        <taxon>Bacteria</taxon>
        <taxon>Pseudomonadati</taxon>
        <taxon>Bacteroidota</taxon>
        <taxon>Flavobacteriia</taxon>
        <taxon>Flavobacteriales</taxon>
        <taxon>Flavobacteriaceae</taxon>
        <taxon>Winogradskyella</taxon>
    </lineage>
</organism>
<sequence>VGASLGDELTYTITVENTGNVTLSNVALTDTFVDANGNPLTLTGPTFVSADAGSAEGTLQVGETATYTATYVITQSDVDAGGVSNSVVADGDSPAGTNVN</sequence>
<protein>
    <submittedName>
        <fullName evidence="2">DUF11 domain-containing protein</fullName>
    </submittedName>
</protein>
<comment type="caution">
    <text evidence="2">The sequence shown here is derived from an EMBL/GenBank/DDBJ whole genome shotgun (WGS) entry which is preliminary data.</text>
</comment>
<evidence type="ECO:0000313" key="2">
    <source>
        <dbReference type="EMBL" id="MCA0133964.1"/>
    </source>
</evidence>
<proteinExistence type="predicted"/>
<evidence type="ECO:0000259" key="1">
    <source>
        <dbReference type="Pfam" id="PF24346"/>
    </source>
</evidence>
<dbReference type="EMBL" id="JAIUJR010000051">
    <property type="protein sequence ID" value="MCA0133964.1"/>
    <property type="molecule type" value="Genomic_DNA"/>
</dbReference>
<accession>A0ABS7XWX2</accession>